<organism evidence="4 5">
    <name type="scientific">Plantactinospora alkalitolerans</name>
    <dbReference type="NCBI Taxonomy" id="2789879"/>
    <lineage>
        <taxon>Bacteria</taxon>
        <taxon>Bacillati</taxon>
        <taxon>Actinomycetota</taxon>
        <taxon>Actinomycetes</taxon>
        <taxon>Micromonosporales</taxon>
        <taxon>Micromonosporaceae</taxon>
        <taxon>Plantactinospora</taxon>
    </lineage>
</organism>
<dbReference type="SUPFAM" id="SSF52038">
    <property type="entry name" value="Barstar-related"/>
    <property type="match status" value="1"/>
</dbReference>
<reference evidence="4 5" key="1">
    <citation type="submission" date="2020-11" db="EMBL/GenBank/DDBJ databases">
        <title>A novel isolate from a Black sea contaminated sediment with potential to produce alkanes: Plantactinospora alkalitolerans sp. nov.</title>
        <authorList>
            <person name="Carro L."/>
            <person name="Veyisoglu A."/>
            <person name="Guven K."/>
            <person name="Schumann P."/>
            <person name="Klenk H.-P."/>
            <person name="Sahin N."/>
        </authorList>
    </citation>
    <scope>NUCLEOTIDE SEQUENCE [LARGE SCALE GENOMIC DNA]</scope>
    <source>
        <strain evidence="4 5">S1510</strain>
    </source>
</reference>
<dbReference type="Pfam" id="PF01337">
    <property type="entry name" value="Barstar"/>
    <property type="match status" value="1"/>
</dbReference>
<proteinExistence type="inferred from homology"/>
<sequence>MSALTLTGYQSPWVVVTRADDPWVSAEVVELRKQGGSVVRLDGRQLGEPASLFATFARELSFPGYFGHNWNALVDCLRDWHGHGADTRNLAVLIDRADELAGADFLGLFISVLCQAAWHANLQLDADGCPHEPWSPFALHFVFLLAETTPVAFAEPAATGMDVGVALADGRLTATLTGTDWPGADPVPPFRATTLQP</sequence>
<keyword evidence="5" id="KW-1185">Reference proteome</keyword>
<evidence type="ECO:0000259" key="3">
    <source>
        <dbReference type="Pfam" id="PF01337"/>
    </source>
</evidence>
<evidence type="ECO:0000256" key="1">
    <source>
        <dbReference type="ARBA" id="ARBA00006845"/>
    </source>
</evidence>
<evidence type="ECO:0000313" key="4">
    <source>
        <dbReference type="EMBL" id="MBF9133055.1"/>
    </source>
</evidence>
<feature type="domain" description="Barstar (barnase inhibitor)" evidence="3">
    <location>
        <begin position="38"/>
        <end position="104"/>
    </location>
</feature>
<accession>A0ABS0H3L6</accession>
<feature type="region of interest" description="Disordered" evidence="2">
    <location>
        <begin position="178"/>
        <end position="197"/>
    </location>
</feature>
<protein>
    <submittedName>
        <fullName evidence="4">Barstar family protein</fullName>
    </submittedName>
</protein>
<comment type="caution">
    <text evidence="4">The sequence shown here is derived from an EMBL/GenBank/DDBJ whole genome shotgun (WGS) entry which is preliminary data.</text>
</comment>
<evidence type="ECO:0000256" key="2">
    <source>
        <dbReference type="SAM" id="MobiDB-lite"/>
    </source>
</evidence>
<dbReference type="Gene3D" id="3.30.370.10">
    <property type="entry name" value="Barstar-like"/>
    <property type="match status" value="1"/>
</dbReference>
<name>A0ABS0H3L6_9ACTN</name>
<comment type="similarity">
    <text evidence="1">Belongs to the barstar family.</text>
</comment>
<gene>
    <name evidence="4" type="ORF">I0C86_29440</name>
</gene>
<dbReference type="Proteomes" id="UP000638560">
    <property type="component" value="Unassembled WGS sequence"/>
</dbReference>
<dbReference type="InterPro" id="IPR000468">
    <property type="entry name" value="Barstar"/>
</dbReference>
<evidence type="ECO:0000313" key="5">
    <source>
        <dbReference type="Proteomes" id="UP000638560"/>
    </source>
</evidence>
<dbReference type="InterPro" id="IPR035905">
    <property type="entry name" value="Barstar-like_sf"/>
</dbReference>
<dbReference type="EMBL" id="JADPUN010000257">
    <property type="protein sequence ID" value="MBF9133055.1"/>
    <property type="molecule type" value="Genomic_DNA"/>
</dbReference>
<dbReference type="RefSeq" id="WP_196204569.1">
    <property type="nucleotide sequence ID" value="NZ_JADPUN010000257.1"/>
</dbReference>